<dbReference type="PROSITE" id="PS51892">
    <property type="entry name" value="SUBTILASE"/>
    <property type="match status" value="1"/>
</dbReference>
<keyword evidence="3" id="KW-0720">Serine protease</keyword>
<organism evidence="7 8">
    <name type="scientific">Dactylosporangium salmoneum</name>
    <dbReference type="NCBI Taxonomy" id="53361"/>
    <lineage>
        <taxon>Bacteria</taxon>
        <taxon>Bacillati</taxon>
        <taxon>Actinomycetota</taxon>
        <taxon>Actinomycetes</taxon>
        <taxon>Micromonosporales</taxon>
        <taxon>Micromonosporaceae</taxon>
        <taxon>Dactylosporangium</taxon>
    </lineage>
</organism>
<evidence type="ECO:0000313" key="7">
    <source>
        <dbReference type="EMBL" id="GAA2328944.1"/>
    </source>
</evidence>
<comment type="caution">
    <text evidence="4">Lacks conserved residue(s) required for the propagation of feature annotation.</text>
</comment>
<dbReference type="PROSITE" id="PS00138">
    <property type="entry name" value="SUBTILASE_SER"/>
    <property type="match status" value="1"/>
</dbReference>
<dbReference type="SUPFAM" id="SSF52743">
    <property type="entry name" value="Subtilisin-like"/>
    <property type="match status" value="1"/>
</dbReference>
<dbReference type="InterPro" id="IPR036852">
    <property type="entry name" value="Peptidase_S8/S53_dom_sf"/>
</dbReference>
<evidence type="ECO:0000313" key="8">
    <source>
        <dbReference type="Proteomes" id="UP001501444"/>
    </source>
</evidence>
<gene>
    <name evidence="7" type="ORF">GCM10010170_006040</name>
</gene>
<dbReference type="Proteomes" id="UP001501444">
    <property type="component" value="Unassembled WGS sequence"/>
</dbReference>
<evidence type="ECO:0008006" key="9">
    <source>
        <dbReference type="Google" id="ProtNLM"/>
    </source>
</evidence>
<dbReference type="Pfam" id="PF17766">
    <property type="entry name" value="fn3_6"/>
    <property type="match status" value="1"/>
</dbReference>
<feature type="domain" description="Peptidase S8/S53" evidence="5">
    <location>
        <begin position="11"/>
        <end position="80"/>
    </location>
</feature>
<dbReference type="PANTHER" id="PTHR10795">
    <property type="entry name" value="PROPROTEIN CONVERTASE SUBTILISIN/KEXIN"/>
    <property type="match status" value="1"/>
</dbReference>
<keyword evidence="2" id="KW-0378">Hydrolase</keyword>
<sequence length="444" mass="46015">MDIVAGVSPAGHHGNLFDGESGTSMSSPHIAGIAALLRAKHPKWSPAAIKSALMTTAGTTDNTGGAIQRGTRDATPFDYGSGQVRPARAFDPGLVYDAGAQDWARYACGLGQMQLVSDWCPMVGTIDPSDLNYPSISIGSLPGTQTVTRSVTNVTGLPSVYVAEVAAPPGTTVEVSPTTITVPAGRTVEFKVTVRRTDAAYGKYTFGSLTWTDLRGHAVRSPIAARPVALSGPGEITGTGASGHAAIDLLGGYDGLVTAHPYGLAASTVYTSKLVGSTAAFSSALPGVSPAVYAFEFTVPPATKLARLATYAADHAPGTDLDLYVFQNDKLVGRSEGTTADEEIPLTGGSGTYQAYVVQFALPPTLVDQQVKAHLFLAGAPLTGNLSVTPRQRPVTADSPLPFDVSWQSLDPAKRYLGMIEFGDGTAARAWTTVAIGPQPPTVP</sequence>
<comment type="similarity">
    <text evidence="4">Belongs to the peptidase S8 family.</text>
</comment>
<evidence type="ECO:0000259" key="6">
    <source>
        <dbReference type="Pfam" id="PF17766"/>
    </source>
</evidence>
<evidence type="ECO:0000256" key="2">
    <source>
        <dbReference type="ARBA" id="ARBA00022801"/>
    </source>
</evidence>
<dbReference type="EMBL" id="BAAARV010000005">
    <property type="protein sequence ID" value="GAA2328944.1"/>
    <property type="molecule type" value="Genomic_DNA"/>
</dbReference>
<keyword evidence="1" id="KW-0645">Protease</keyword>
<name>A0ABN3FFM9_9ACTN</name>
<keyword evidence="8" id="KW-1185">Reference proteome</keyword>
<dbReference type="InterPro" id="IPR045051">
    <property type="entry name" value="SBT"/>
</dbReference>
<evidence type="ECO:0000256" key="4">
    <source>
        <dbReference type="PROSITE-ProRule" id="PRU01240"/>
    </source>
</evidence>
<dbReference type="Pfam" id="PF00082">
    <property type="entry name" value="Peptidase_S8"/>
    <property type="match status" value="1"/>
</dbReference>
<proteinExistence type="inferred from homology"/>
<dbReference type="Gene3D" id="3.40.50.200">
    <property type="entry name" value="Peptidase S8/S53 domain"/>
    <property type="match status" value="1"/>
</dbReference>
<evidence type="ECO:0000256" key="3">
    <source>
        <dbReference type="ARBA" id="ARBA00022825"/>
    </source>
</evidence>
<dbReference type="InterPro" id="IPR041469">
    <property type="entry name" value="Subtilisin-like_FN3"/>
</dbReference>
<feature type="domain" description="Subtilisin-like protease fibronectin type-III" evidence="6">
    <location>
        <begin position="130"/>
        <end position="224"/>
    </location>
</feature>
<comment type="caution">
    <text evidence="7">The sequence shown here is derived from an EMBL/GenBank/DDBJ whole genome shotgun (WGS) entry which is preliminary data.</text>
</comment>
<evidence type="ECO:0000256" key="1">
    <source>
        <dbReference type="ARBA" id="ARBA00022670"/>
    </source>
</evidence>
<dbReference type="Gene3D" id="2.60.40.2310">
    <property type="match status" value="1"/>
</dbReference>
<reference evidence="7 8" key="1">
    <citation type="journal article" date="2019" name="Int. J. Syst. Evol. Microbiol.">
        <title>The Global Catalogue of Microorganisms (GCM) 10K type strain sequencing project: providing services to taxonomists for standard genome sequencing and annotation.</title>
        <authorList>
            <consortium name="The Broad Institute Genomics Platform"/>
            <consortium name="The Broad Institute Genome Sequencing Center for Infectious Disease"/>
            <person name="Wu L."/>
            <person name="Ma J."/>
        </authorList>
    </citation>
    <scope>NUCLEOTIDE SEQUENCE [LARGE SCALE GENOMIC DNA]</scope>
    <source>
        <strain evidence="7 8">JCM 3272</strain>
    </source>
</reference>
<dbReference type="InterPro" id="IPR023828">
    <property type="entry name" value="Peptidase_S8_Ser-AS"/>
</dbReference>
<protein>
    <recommendedName>
        <fullName evidence="9">Peptidase S8/S53 domain-containing protein</fullName>
    </recommendedName>
</protein>
<dbReference type="InterPro" id="IPR000209">
    <property type="entry name" value="Peptidase_S8/S53_dom"/>
</dbReference>
<evidence type="ECO:0000259" key="5">
    <source>
        <dbReference type="Pfam" id="PF00082"/>
    </source>
</evidence>
<accession>A0ABN3FFM9</accession>